<evidence type="ECO:0000313" key="2">
    <source>
        <dbReference type="EMBL" id="WIW69566.1"/>
    </source>
</evidence>
<accession>A0A9Y2AGI5</accession>
<evidence type="ECO:0000313" key="3">
    <source>
        <dbReference type="Proteomes" id="UP001243623"/>
    </source>
</evidence>
<dbReference type="PANTHER" id="PTHR43801:SF1">
    <property type="entry name" value="POLYPRENYL SYNTHETASE"/>
    <property type="match status" value="1"/>
</dbReference>
<proteinExistence type="predicted"/>
<dbReference type="Pfam" id="PF01976">
    <property type="entry name" value="DUF116"/>
    <property type="match status" value="1"/>
</dbReference>
<evidence type="ECO:0000256" key="1">
    <source>
        <dbReference type="SAM" id="Phobius"/>
    </source>
</evidence>
<dbReference type="RefSeq" id="WP_147668769.1">
    <property type="nucleotide sequence ID" value="NZ_CP120678.1"/>
</dbReference>
<gene>
    <name evidence="2" type="ORF">P3F81_06440</name>
</gene>
<organism evidence="2 3">
    <name type="scientific">Selenobaculum gibii</name>
    <dbReference type="NCBI Taxonomy" id="3054208"/>
    <lineage>
        <taxon>Bacteria</taxon>
        <taxon>Bacillati</taxon>
        <taxon>Bacillota</taxon>
        <taxon>Negativicutes</taxon>
        <taxon>Selenomonadales</taxon>
        <taxon>Selenomonadaceae</taxon>
        <taxon>Selenobaculum</taxon>
    </lineage>
</organism>
<feature type="transmembrane region" description="Helical" evidence="1">
    <location>
        <begin position="85"/>
        <end position="103"/>
    </location>
</feature>
<dbReference type="EMBL" id="CP120678">
    <property type="protein sequence ID" value="WIW69566.1"/>
    <property type="molecule type" value="Genomic_DNA"/>
</dbReference>
<sequence length="253" mass="28390">MINAINRPKKRLFIILISVSLLITSISTYGVWKISFLGLSNISEHLPVILGIILIALLFSIFFGFMGIVFSILGWPTIQCFHRQAWAAINILFPMAVIIGKVIDVNKEKIERSFIEVSNQIIRNRGIKIYAKNLLLVTPHCLQEETCPHKITRDVKNCKKCGRCQIGDLLKLSEKYGFSFAVVTGGTLARQIIKKVKPKAVLSIACERDLTSGIQDIYPLPVIGVLNQRPFGPCNNTRVNVNEVEKAIKEFLI</sequence>
<feature type="transmembrane region" description="Helical" evidence="1">
    <location>
        <begin position="48"/>
        <end position="73"/>
    </location>
</feature>
<name>A0A9Y2AGI5_9FIRM</name>
<keyword evidence="1" id="KW-0812">Transmembrane</keyword>
<reference evidence="2" key="1">
    <citation type="submission" date="2023-03" db="EMBL/GenBank/DDBJ databases">
        <title>Selenobaculum gbiensis gen. nov. sp. nov., a new bacterium isolated from the gut microbiota of IBD patient.</title>
        <authorList>
            <person name="Yeo S."/>
            <person name="Park H."/>
            <person name="Huh C.S."/>
        </authorList>
    </citation>
    <scope>NUCLEOTIDE SEQUENCE</scope>
    <source>
        <strain evidence="2">ICN-92133</strain>
    </source>
</reference>
<feature type="transmembrane region" description="Helical" evidence="1">
    <location>
        <begin position="12"/>
        <end position="32"/>
    </location>
</feature>
<dbReference type="PIRSF" id="PIRSF006594">
    <property type="entry name" value="UCP006594"/>
    <property type="match status" value="1"/>
</dbReference>
<keyword evidence="3" id="KW-1185">Reference proteome</keyword>
<protein>
    <submittedName>
        <fullName evidence="2">DUF116 domain-containing protein</fullName>
    </submittedName>
</protein>
<keyword evidence="1" id="KW-0472">Membrane</keyword>
<dbReference type="PANTHER" id="PTHR43801">
    <property type="entry name" value="NUCLEOTIDE-BINDING PROTEIN-RELATED"/>
    <property type="match status" value="1"/>
</dbReference>
<dbReference type="AlphaFoldDB" id="A0A9Y2AGI5"/>
<dbReference type="KEGG" id="sgbi:P3F81_06440"/>
<keyword evidence="1" id="KW-1133">Transmembrane helix</keyword>
<dbReference type="InterPro" id="IPR002829">
    <property type="entry name" value="DUF116"/>
</dbReference>
<dbReference type="Proteomes" id="UP001243623">
    <property type="component" value="Chromosome"/>
</dbReference>